<dbReference type="Proteomes" id="UP000195221">
    <property type="component" value="Unassembled WGS sequence"/>
</dbReference>
<gene>
    <name evidence="1" type="ORF">PAMC26577_33285</name>
</gene>
<proteinExistence type="predicted"/>
<reference evidence="1 2" key="1">
    <citation type="submission" date="2017-03" db="EMBL/GenBank/DDBJ databases">
        <title>Genome analysis of strain PAMC 26577.</title>
        <authorList>
            <person name="Oh H.-M."/>
            <person name="Yang J.-A."/>
        </authorList>
    </citation>
    <scope>NUCLEOTIDE SEQUENCE [LARGE SCALE GENOMIC DNA]</scope>
    <source>
        <strain evidence="1 2">PAMC 26577</strain>
    </source>
</reference>
<sequence>MVSGVSSPSARAFDANVAAIVMDVAAKAMVRRVRKKEVENMSGR</sequence>
<comment type="caution">
    <text evidence="1">The sequence shown here is derived from an EMBL/GenBank/DDBJ whole genome shotgun (WGS) entry which is preliminary data.</text>
</comment>
<evidence type="ECO:0000313" key="2">
    <source>
        <dbReference type="Proteomes" id="UP000195221"/>
    </source>
</evidence>
<organism evidence="1 2">
    <name type="scientific">Caballeronia sordidicola</name>
    <name type="common">Burkholderia sordidicola</name>
    <dbReference type="NCBI Taxonomy" id="196367"/>
    <lineage>
        <taxon>Bacteria</taxon>
        <taxon>Pseudomonadati</taxon>
        <taxon>Pseudomonadota</taxon>
        <taxon>Betaproteobacteria</taxon>
        <taxon>Burkholderiales</taxon>
        <taxon>Burkholderiaceae</taxon>
        <taxon>Caballeronia</taxon>
    </lineage>
</organism>
<evidence type="ECO:0000313" key="1">
    <source>
        <dbReference type="EMBL" id="OTP68653.1"/>
    </source>
</evidence>
<accession>A0A242MD39</accession>
<protein>
    <submittedName>
        <fullName evidence="1">Uncharacterized protein</fullName>
    </submittedName>
</protein>
<dbReference type="EMBL" id="NBTZ01000131">
    <property type="protein sequence ID" value="OTP68653.1"/>
    <property type="molecule type" value="Genomic_DNA"/>
</dbReference>
<name>A0A242MD39_CABSO</name>
<dbReference type="AlphaFoldDB" id="A0A242MD39"/>